<dbReference type="EMBL" id="WJBE01000005">
    <property type="protein sequence ID" value="MBC3899488.1"/>
    <property type="molecule type" value="Genomic_DNA"/>
</dbReference>
<reference evidence="3 4" key="1">
    <citation type="journal article" date="2020" name="mSystems">
        <title>Defining Genomic and Predicted Metabolic Features of the Acetobacterium Genus.</title>
        <authorList>
            <person name="Ross D.E."/>
            <person name="Marshall C.W."/>
            <person name="Gulliver D."/>
            <person name="May H.D."/>
            <person name="Norman R.S."/>
        </authorList>
    </citation>
    <scope>NUCLEOTIDE SEQUENCE [LARGE SCALE GENOMIC DNA]</scope>
    <source>
        <strain evidence="3 4">DSM 4132</strain>
    </source>
</reference>
<dbReference type="Proteomes" id="UP000622405">
    <property type="component" value="Unassembled WGS sequence"/>
</dbReference>
<evidence type="ECO:0000259" key="2">
    <source>
        <dbReference type="Pfam" id="PF02481"/>
    </source>
</evidence>
<dbReference type="RefSeq" id="WP_186893962.1">
    <property type="nucleotide sequence ID" value="NZ_WJBE01000005.1"/>
</dbReference>
<sequence length="292" mass="32559">MNNIHTLIIGLMQLKGVGRQKVRLLLEMLTAPQDLSFREIVEIGQVLHIIPNQISQTEIKASMDYAKRLIHECDELGIDCTSFLDDGFPVSLHFNDYPVLLYYKGDLEILNHPKRAAVVGSRTPSRLGSDFAFQAGRMLAENNFVVISGLAVGTDSYGHSGCLAGGGKTVAFLPSGLTQIYPDTNRDLAGKICDQGGCLISEYNHHQMVQPYKFIERDRLQSSTSQFVIVSNFAPGSGTIHTLDYANKYNKPVYSIPIIYEESRDGFNHLNQKGINFQIIQNTELTQVIENY</sequence>
<name>A0ABR6YWF0_9FIRM</name>
<organism evidence="3 4">
    <name type="scientific">Acetobacterium malicum</name>
    <dbReference type="NCBI Taxonomy" id="52692"/>
    <lineage>
        <taxon>Bacteria</taxon>
        <taxon>Bacillati</taxon>
        <taxon>Bacillota</taxon>
        <taxon>Clostridia</taxon>
        <taxon>Eubacteriales</taxon>
        <taxon>Eubacteriaceae</taxon>
        <taxon>Acetobacterium</taxon>
    </lineage>
</organism>
<comment type="caution">
    <text evidence="3">The sequence shown here is derived from an EMBL/GenBank/DDBJ whole genome shotgun (WGS) entry which is preliminary data.</text>
</comment>
<keyword evidence="4" id="KW-1185">Reference proteome</keyword>
<dbReference type="PANTHER" id="PTHR43022:SF1">
    <property type="entry name" value="PROTEIN SMF"/>
    <property type="match status" value="1"/>
</dbReference>
<comment type="similarity">
    <text evidence="1">Belongs to the DprA/Smf family.</text>
</comment>
<protein>
    <recommendedName>
        <fullName evidence="2">Smf/DprA SLOG domain-containing protein</fullName>
    </recommendedName>
</protein>
<accession>A0ABR6YWF0</accession>
<proteinExistence type="inferred from homology"/>
<evidence type="ECO:0000256" key="1">
    <source>
        <dbReference type="ARBA" id="ARBA00006525"/>
    </source>
</evidence>
<dbReference type="PANTHER" id="PTHR43022">
    <property type="entry name" value="PROTEIN SMF"/>
    <property type="match status" value="1"/>
</dbReference>
<evidence type="ECO:0000313" key="4">
    <source>
        <dbReference type="Proteomes" id="UP000622405"/>
    </source>
</evidence>
<dbReference type="Gene3D" id="3.40.50.450">
    <property type="match status" value="1"/>
</dbReference>
<evidence type="ECO:0000313" key="3">
    <source>
        <dbReference type="EMBL" id="MBC3899488.1"/>
    </source>
</evidence>
<gene>
    <name evidence="3" type="ORF">GH811_07645</name>
</gene>
<feature type="domain" description="Smf/DprA SLOG" evidence="2">
    <location>
        <begin position="82"/>
        <end position="276"/>
    </location>
</feature>
<dbReference type="InterPro" id="IPR003488">
    <property type="entry name" value="DprA"/>
</dbReference>
<dbReference type="Pfam" id="PF02481">
    <property type="entry name" value="DNA_processg_A"/>
    <property type="match status" value="1"/>
</dbReference>
<dbReference type="InterPro" id="IPR057666">
    <property type="entry name" value="DrpA_SLOG"/>
</dbReference>
<dbReference type="SUPFAM" id="SSF102405">
    <property type="entry name" value="MCP/YpsA-like"/>
    <property type="match status" value="1"/>
</dbReference>